<dbReference type="InterPro" id="IPR003439">
    <property type="entry name" value="ABC_transporter-like_ATP-bd"/>
</dbReference>
<keyword evidence="8" id="KW-1185">Reference proteome</keyword>
<dbReference type="PROSITE" id="PS00211">
    <property type="entry name" value="ABC_TRANSPORTER_1"/>
    <property type="match status" value="1"/>
</dbReference>
<comment type="caution">
    <text evidence="7">The sequence shown here is derived from an EMBL/GenBank/DDBJ whole genome shotgun (WGS) entry which is preliminary data.</text>
</comment>
<dbReference type="PANTHER" id="PTHR43820:SF4">
    <property type="entry name" value="HIGH-AFFINITY BRANCHED-CHAIN AMINO ACID TRANSPORT ATP-BINDING PROTEIN LIVF"/>
    <property type="match status" value="1"/>
</dbReference>
<dbReference type="SMART" id="SM00382">
    <property type="entry name" value="AAA"/>
    <property type="match status" value="1"/>
</dbReference>
<dbReference type="EMBL" id="JAHXPT010000004">
    <property type="protein sequence ID" value="MBW6409887.1"/>
    <property type="molecule type" value="Genomic_DNA"/>
</dbReference>
<dbReference type="RefSeq" id="WP_219778945.1">
    <property type="nucleotide sequence ID" value="NZ_JAHXPT010000004.1"/>
</dbReference>
<dbReference type="InterPro" id="IPR017871">
    <property type="entry name" value="ABC_transporter-like_CS"/>
</dbReference>
<dbReference type="Proteomes" id="UP001519921">
    <property type="component" value="Unassembled WGS sequence"/>
</dbReference>
<evidence type="ECO:0000256" key="5">
    <source>
        <dbReference type="ARBA" id="ARBA00022970"/>
    </source>
</evidence>
<feature type="domain" description="ABC transporter" evidence="6">
    <location>
        <begin position="2"/>
        <end position="234"/>
    </location>
</feature>
<keyword evidence="2" id="KW-0813">Transport</keyword>
<dbReference type="CDD" id="cd03224">
    <property type="entry name" value="ABC_TM1139_LivF_branched"/>
    <property type="match status" value="1"/>
</dbReference>
<dbReference type="InterPro" id="IPR003593">
    <property type="entry name" value="AAA+_ATPase"/>
</dbReference>
<keyword evidence="5" id="KW-0029">Amino-acid transport</keyword>
<accession>A0ABS7AML7</accession>
<dbReference type="Gene3D" id="3.40.50.300">
    <property type="entry name" value="P-loop containing nucleotide triphosphate hydrolases"/>
    <property type="match status" value="1"/>
</dbReference>
<dbReference type="Pfam" id="PF00005">
    <property type="entry name" value="ABC_tran"/>
    <property type="match status" value="1"/>
</dbReference>
<evidence type="ECO:0000313" key="7">
    <source>
        <dbReference type="EMBL" id="MBW6409887.1"/>
    </source>
</evidence>
<dbReference type="PROSITE" id="PS50893">
    <property type="entry name" value="ABC_TRANSPORTER_2"/>
    <property type="match status" value="1"/>
</dbReference>
<evidence type="ECO:0000259" key="6">
    <source>
        <dbReference type="PROSITE" id="PS50893"/>
    </source>
</evidence>
<dbReference type="InterPro" id="IPR027417">
    <property type="entry name" value="P-loop_NTPase"/>
</dbReference>
<dbReference type="GO" id="GO:0005524">
    <property type="term" value="F:ATP binding"/>
    <property type="evidence" value="ECO:0007669"/>
    <property type="project" value="UniProtKB-KW"/>
</dbReference>
<evidence type="ECO:0000256" key="4">
    <source>
        <dbReference type="ARBA" id="ARBA00022840"/>
    </source>
</evidence>
<evidence type="ECO:0000256" key="2">
    <source>
        <dbReference type="ARBA" id="ARBA00022448"/>
    </source>
</evidence>
<evidence type="ECO:0000256" key="1">
    <source>
        <dbReference type="ARBA" id="ARBA00005417"/>
    </source>
</evidence>
<proteinExistence type="inferred from homology"/>
<reference evidence="7 8" key="1">
    <citation type="submission" date="2021-07" db="EMBL/GenBank/DDBJ databases">
        <title>Clostridium weizhouense sp. nov., an anaerobic bacterium isolated from activated sludge of Petroleum wastewater.</title>
        <authorList>
            <person name="Li Q."/>
        </authorList>
    </citation>
    <scope>NUCLEOTIDE SEQUENCE [LARGE SCALE GENOMIC DNA]</scope>
    <source>
        <strain evidence="7 8">YB-6</strain>
    </source>
</reference>
<dbReference type="SUPFAM" id="SSF52540">
    <property type="entry name" value="P-loop containing nucleoside triphosphate hydrolases"/>
    <property type="match status" value="1"/>
</dbReference>
<protein>
    <submittedName>
        <fullName evidence="7">ABC transporter ATP-binding protein</fullName>
    </submittedName>
</protein>
<name>A0ABS7AML7_9CLOT</name>
<evidence type="ECO:0000256" key="3">
    <source>
        <dbReference type="ARBA" id="ARBA00022741"/>
    </source>
</evidence>
<keyword evidence="3" id="KW-0547">Nucleotide-binding</keyword>
<evidence type="ECO:0000313" key="8">
    <source>
        <dbReference type="Proteomes" id="UP001519921"/>
    </source>
</evidence>
<organism evidence="7 8">
    <name type="scientific">Clostridium weizhouense</name>
    <dbReference type="NCBI Taxonomy" id="2859781"/>
    <lineage>
        <taxon>Bacteria</taxon>
        <taxon>Bacillati</taxon>
        <taxon>Bacillota</taxon>
        <taxon>Clostridia</taxon>
        <taxon>Eubacteriales</taxon>
        <taxon>Clostridiaceae</taxon>
        <taxon>Clostridium</taxon>
    </lineage>
</organism>
<dbReference type="PIRSF" id="PIRSF039137">
    <property type="entry name" value="ABC_branched_ATPase"/>
    <property type="match status" value="1"/>
</dbReference>
<dbReference type="InterPro" id="IPR052156">
    <property type="entry name" value="BCAA_Transport_ATP-bd_LivF"/>
</dbReference>
<gene>
    <name evidence="7" type="ORF">KYD98_07260</name>
</gene>
<comment type="similarity">
    <text evidence="1">Belongs to the ABC transporter superfamily.</text>
</comment>
<sequence>MIKIDDLVVAYGGIEALKGISLEVPSGKIVTLVGANGAGKSTTLKSIVGLVKPKSGNIDYEGTDLTKINTEKMVKKGIALVPEGRRVFADLTVLENLKIGAYSRNDHHGIEEDLEKVYELFPRLKERTWQAAGTLSGGEQQMLAIGRALMSRPKLIMMDEPSLGLAPIIVKELFEIIKKINKEGMTVLLIEQNANAALKIADIGYIMETGRIILTGTGKELLHNEEIKKAYLGESL</sequence>
<dbReference type="InterPro" id="IPR030660">
    <property type="entry name" value="ABC_branched_ATPase_LivF/BraG"/>
</dbReference>
<keyword evidence="4 7" id="KW-0067">ATP-binding</keyword>
<dbReference type="PANTHER" id="PTHR43820">
    <property type="entry name" value="HIGH-AFFINITY BRANCHED-CHAIN AMINO ACID TRANSPORT ATP-BINDING PROTEIN LIVF"/>
    <property type="match status" value="1"/>
</dbReference>